<keyword evidence="1" id="KW-0808">Transferase</keyword>
<dbReference type="SUPFAM" id="SSF53335">
    <property type="entry name" value="S-adenosyl-L-methionine-dependent methyltransferases"/>
    <property type="match status" value="1"/>
</dbReference>
<accession>A0ABZ2YQ20</accession>
<dbReference type="Proteomes" id="UP001485459">
    <property type="component" value="Chromosome"/>
</dbReference>
<keyword evidence="1" id="KW-0489">Methyltransferase</keyword>
<sequence>MDLVNQQYWDASYSNFQYFIAEDNITKWLDQYAHLLPKGGRMFEFGCFPGRYMAHLGKKGLEVNGMDLVPNMDEGFSGWLQSLGIATGRLERGDVLAYAANTEDRYDVVCSFGFIEHFRNFSEIIALHHRILKPGGLLLLTTPNFRGGLQHFLRSNLDPENLARHYIPSMQPALWAEQLQAFGYKVPYAGCFGKYDFWHDPQGRNALQKAGLQVAYKLIPLLKSLPDGAFHSPYCGLVALKPAE</sequence>
<dbReference type="CDD" id="cd02440">
    <property type="entry name" value="AdoMet_MTases"/>
    <property type="match status" value="1"/>
</dbReference>
<organism evidence="1 2">
    <name type="scientific">Chitinophaga pollutisoli</name>
    <dbReference type="NCBI Taxonomy" id="3133966"/>
    <lineage>
        <taxon>Bacteria</taxon>
        <taxon>Pseudomonadati</taxon>
        <taxon>Bacteroidota</taxon>
        <taxon>Chitinophagia</taxon>
        <taxon>Chitinophagales</taxon>
        <taxon>Chitinophagaceae</taxon>
        <taxon>Chitinophaga</taxon>
    </lineage>
</organism>
<evidence type="ECO:0000313" key="2">
    <source>
        <dbReference type="Proteomes" id="UP001485459"/>
    </source>
</evidence>
<keyword evidence="2" id="KW-1185">Reference proteome</keyword>
<dbReference type="RefSeq" id="WP_341835853.1">
    <property type="nucleotide sequence ID" value="NZ_CP149822.1"/>
</dbReference>
<proteinExistence type="predicted"/>
<evidence type="ECO:0000313" key="1">
    <source>
        <dbReference type="EMBL" id="WZN40991.1"/>
    </source>
</evidence>
<dbReference type="GO" id="GO:0008168">
    <property type="term" value="F:methyltransferase activity"/>
    <property type="evidence" value="ECO:0007669"/>
    <property type="project" value="UniProtKB-KW"/>
</dbReference>
<dbReference type="Gene3D" id="3.40.50.150">
    <property type="entry name" value="Vaccinia Virus protein VP39"/>
    <property type="match status" value="1"/>
</dbReference>
<dbReference type="GO" id="GO:0032259">
    <property type="term" value="P:methylation"/>
    <property type="evidence" value="ECO:0007669"/>
    <property type="project" value="UniProtKB-KW"/>
</dbReference>
<dbReference type="InterPro" id="IPR029063">
    <property type="entry name" value="SAM-dependent_MTases_sf"/>
</dbReference>
<protein>
    <submittedName>
        <fullName evidence="1">Class I SAM-dependent methyltransferase</fullName>
        <ecNumber evidence="1">2.1.1.-</ecNumber>
    </submittedName>
</protein>
<dbReference type="EMBL" id="CP149822">
    <property type="protein sequence ID" value="WZN40991.1"/>
    <property type="molecule type" value="Genomic_DNA"/>
</dbReference>
<dbReference type="EC" id="2.1.1.-" evidence="1"/>
<name>A0ABZ2YQ20_9BACT</name>
<reference evidence="2" key="1">
    <citation type="submission" date="2024-03" db="EMBL/GenBank/DDBJ databases">
        <title>Chitinophaga horti sp. nov., isolated from garden soil.</title>
        <authorList>
            <person name="Lee D.S."/>
            <person name="Han D.M."/>
            <person name="Baek J.H."/>
            <person name="Choi D.G."/>
            <person name="Jeon J.H."/>
            <person name="Jeon C.O."/>
        </authorList>
    </citation>
    <scope>NUCLEOTIDE SEQUENCE [LARGE SCALE GENOMIC DNA]</scope>
    <source>
        <strain evidence="2">GPA1</strain>
    </source>
</reference>
<gene>
    <name evidence="1" type="ORF">WJU16_23805</name>
</gene>
<dbReference type="Pfam" id="PF13489">
    <property type="entry name" value="Methyltransf_23"/>
    <property type="match status" value="1"/>
</dbReference>